<dbReference type="Gene3D" id="3.10.310.10">
    <property type="entry name" value="Diaminopimelate Epimerase, Chain A, domain 1"/>
    <property type="match status" value="2"/>
</dbReference>
<comment type="function">
    <text evidence="9">Catalyzes the stereoinversion of LL-2,6-diaminopimelate (L,L-DAP) to meso-diaminopimelate (meso-DAP), a precursor of L-lysine and an essential component of the bacterial peptidoglycan.</text>
</comment>
<reference evidence="12 13" key="1">
    <citation type="submission" date="2012-12" db="EMBL/GenBank/DDBJ databases">
        <title>Genome assembly of Marinobacter sp. AK21.</title>
        <authorList>
            <person name="Khatri I."/>
            <person name="Kumar R."/>
            <person name="Vaidya B."/>
            <person name="Subramanian S."/>
            <person name="Pinnaka A."/>
        </authorList>
    </citation>
    <scope>NUCLEOTIDE SEQUENCE [LARGE SCALE GENOMIC DNA]</scope>
    <source>
        <strain evidence="12 13">AK21</strain>
    </source>
</reference>
<feature type="active site" description="Proton acceptor" evidence="9">
    <location>
        <position position="234"/>
    </location>
</feature>
<evidence type="ECO:0000256" key="7">
    <source>
        <dbReference type="ARBA" id="ARBA00023235"/>
    </source>
</evidence>
<comment type="catalytic activity">
    <reaction evidence="8 9">
        <text>(2S,6S)-2,6-diaminopimelate = meso-2,6-diaminopimelate</text>
        <dbReference type="Rhea" id="RHEA:15393"/>
        <dbReference type="ChEBI" id="CHEBI:57609"/>
        <dbReference type="ChEBI" id="CHEBI:57791"/>
        <dbReference type="EC" id="5.1.1.7"/>
    </reaction>
</comment>
<dbReference type="EMBL" id="ANIE01000009">
    <property type="protein sequence ID" value="KEF30239.1"/>
    <property type="molecule type" value="Genomic_DNA"/>
</dbReference>
<feature type="binding site" evidence="9">
    <location>
        <position position="174"/>
    </location>
    <ligand>
        <name>substrate</name>
    </ligand>
</feature>
<name>A0A072MXU4_9GAMM</name>
<dbReference type="PANTHER" id="PTHR31689">
    <property type="entry name" value="DIAMINOPIMELATE EPIMERASE, CHLOROPLASTIC"/>
    <property type="match status" value="1"/>
</dbReference>
<dbReference type="NCBIfam" id="TIGR00652">
    <property type="entry name" value="DapF"/>
    <property type="match status" value="1"/>
</dbReference>
<evidence type="ECO:0000256" key="8">
    <source>
        <dbReference type="ARBA" id="ARBA00051712"/>
    </source>
</evidence>
<comment type="pathway">
    <text evidence="1 9">Amino-acid biosynthesis; L-lysine biosynthesis via DAP pathway; DL-2,6-diaminopimelate from LL-2,6-diaminopimelate: step 1/1.</text>
</comment>
<feature type="binding site" evidence="9">
    <location>
        <position position="28"/>
    </location>
    <ligand>
        <name>substrate</name>
    </ligand>
</feature>
<dbReference type="Pfam" id="PF01678">
    <property type="entry name" value="DAP_epimerase"/>
    <property type="match status" value="2"/>
</dbReference>
<dbReference type="PANTHER" id="PTHR31689:SF0">
    <property type="entry name" value="DIAMINOPIMELATE EPIMERASE"/>
    <property type="match status" value="1"/>
</dbReference>
<feature type="binding site" evidence="9">
    <location>
        <position position="81"/>
    </location>
    <ligand>
        <name>substrate</name>
    </ligand>
</feature>
<protein>
    <recommendedName>
        <fullName evidence="3 9">Diaminopimelate epimerase</fullName>
        <shortName evidence="9">DAP epimerase</shortName>
        <ecNumber evidence="3 9">5.1.1.7</ecNumber>
    </recommendedName>
    <alternativeName>
        <fullName evidence="9">PLP-independent amino acid racemase</fullName>
    </alternativeName>
</protein>
<dbReference type="HAMAP" id="MF_00197">
    <property type="entry name" value="DAP_epimerase"/>
    <property type="match status" value="1"/>
</dbReference>
<evidence type="ECO:0000256" key="9">
    <source>
        <dbReference type="HAMAP-Rule" id="MF_00197"/>
    </source>
</evidence>
<dbReference type="STRING" id="1137280.D777_03415"/>
<evidence type="ECO:0000256" key="3">
    <source>
        <dbReference type="ARBA" id="ARBA00013080"/>
    </source>
</evidence>
<dbReference type="AlphaFoldDB" id="A0A072MXU4"/>
<keyword evidence="5 9" id="KW-0028">Amino-acid biosynthesis</keyword>
<evidence type="ECO:0000256" key="10">
    <source>
        <dbReference type="PROSITE-ProRule" id="PRU10125"/>
    </source>
</evidence>
<evidence type="ECO:0000313" key="13">
    <source>
        <dbReference type="Proteomes" id="UP000035057"/>
    </source>
</evidence>
<comment type="similarity">
    <text evidence="2 9">Belongs to the diaminopimelate epimerase family.</text>
</comment>
<sequence length="311" mass="34141">MSGEPEMSQQRRHQGPLLRFTKMHGLGNDFMVVDAISQPFRLRPDMIRGLADRNFGIGFDQLLVVEPPGLPDVDFRYRIFNADGSEVEQCGNGARCFARFVRDQRLTNKRVIRVQTAKGVIELRVGKNGSVLVNMGVPELNPPAIPFAADQRKDVYTVEVDGETIELSAVSMGNPHGVLLVDDVDSAPVATLGPRLENHPRFPARANIGFLQIIDRGRARLRVFERGSGETLACGSGACAAMVAGRLRGLLDQRVELELRGGRLVIEWKGEGAPVMMEGPATSVFEGQLRLPAENTGRRRKSSGRSTKSRS</sequence>
<feature type="site" description="Important for dimerization" evidence="9">
    <location>
        <position position="285"/>
    </location>
</feature>
<feature type="binding site" evidence="9">
    <location>
        <begin position="235"/>
        <end position="236"/>
    </location>
    <ligand>
        <name>substrate</name>
    </ligand>
</feature>
<organism evidence="12 13">
    <name type="scientific">Marinobacter nitratireducens</name>
    <dbReference type="NCBI Taxonomy" id="1137280"/>
    <lineage>
        <taxon>Bacteria</taxon>
        <taxon>Pseudomonadati</taxon>
        <taxon>Pseudomonadota</taxon>
        <taxon>Gammaproteobacteria</taxon>
        <taxon>Pseudomonadales</taxon>
        <taxon>Marinobacteraceae</taxon>
        <taxon>Marinobacter</taxon>
    </lineage>
</organism>
<dbReference type="EC" id="5.1.1.7" evidence="3 9"/>
<keyword evidence="6 9" id="KW-0457">Lysine biosynthesis</keyword>
<evidence type="ECO:0000313" key="12">
    <source>
        <dbReference type="EMBL" id="KEF30239.1"/>
    </source>
</evidence>
<evidence type="ECO:0000256" key="6">
    <source>
        <dbReference type="ARBA" id="ARBA00023154"/>
    </source>
</evidence>
<feature type="binding site" evidence="9">
    <location>
        <position position="61"/>
    </location>
    <ligand>
        <name>substrate</name>
    </ligand>
</feature>
<dbReference type="GO" id="GO:0008837">
    <property type="term" value="F:diaminopimelate epimerase activity"/>
    <property type="evidence" value="ECO:0007669"/>
    <property type="project" value="UniProtKB-UniRule"/>
</dbReference>
<dbReference type="FunFam" id="3.10.310.10:FF:000001">
    <property type="entry name" value="Diaminopimelate epimerase"/>
    <property type="match status" value="1"/>
</dbReference>
<evidence type="ECO:0000256" key="5">
    <source>
        <dbReference type="ARBA" id="ARBA00022605"/>
    </source>
</evidence>
<dbReference type="SUPFAM" id="SSF54506">
    <property type="entry name" value="Diaminopimelate epimerase-like"/>
    <property type="match status" value="1"/>
</dbReference>
<feature type="compositionally biased region" description="Basic residues" evidence="11">
    <location>
        <begin position="298"/>
        <end position="311"/>
    </location>
</feature>
<dbReference type="PROSITE" id="PS01326">
    <property type="entry name" value="DAP_EPIMERASE"/>
    <property type="match status" value="1"/>
</dbReference>
<feature type="binding site" evidence="9">
    <location>
        <begin position="225"/>
        <end position="226"/>
    </location>
    <ligand>
        <name>substrate</name>
    </ligand>
</feature>
<feature type="site" description="Could be important to modulate the pK values of the two catalytic cysteine residues" evidence="9">
    <location>
        <position position="225"/>
    </location>
</feature>
<dbReference type="InterPro" id="IPR001653">
    <property type="entry name" value="DAP_epimerase_DapF"/>
</dbReference>
<gene>
    <name evidence="9" type="primary">dapF</name>
    <name evidence="12" type="ORF">D777_03415</name>
</gene>
<evidence type="ECO:0000256" key="11">
    <source>
        <dbReference type="SAM" id="MobiDB-lite"/>
    </source>
</evidence>
<proteinExistence type="inferred from homology"/>
<dbReference type="Proteomes" id="UP000035057">
    <property type="component" value="Unassembled WGS sequence"/>
</dbReference>
<keyword evidence="13" id="KW-1185">Reference proteome</keyword>
<evidence type="ECO:0000256" key="1">
    <source>
        <dbReference type="ARBA" id="ARBA00005196"/>
    </source>
</evidence>
<feature type="binding site" evidence="9">
    <location>
        <begin position="91"/>
        <end position="92"/>
    </location>
    <ligand>
        <name>substrate</name>
    </ligand>
</feature>
<accession>A0A072MXU4</accession>
<dbReference type="GO" id="GO:0009089">
    <property type="term" value="P:lysine biosynthetic process via diaminopimelate"/>
    <property type="evidence" value="ECO:0007669"/>
    <property type="project" value="UniProtKB-UniRule"/>
</dbReference>
<feature type="region of interest" description="Disordered" evidence="11">
    <location>
        <begin position="287"/>
        <end position="311"/>
    </location>
</feature>
<dbReference type="UniPathway" id="UPA00034">
    <property type="reaction ID" value="UER00025"/>
</dbReference>
<comment type="subcellular location">
    <subcellularLocation>
        <location evidence="9">Cytoplasm</location>
    </subcellularLocation>
</comment>
<feature type="active site" evidence="10">
    <location>
        <position position="90"/>
    </location>
</feature>
<dbReference type="PATRIC" id="fig|1137280.3.peg.3233"/>
<comment type="subunit">
    <text evidence="9">Homodimer.</text>
</comment>
<dbReference type="InterPro" id="IPR018510">
    <property type="entry name" value="DAP_epimerase_AS"/>
</dbReference>
<keyword evidence="7 9" id="KW-0413">Isomerase</keyword>
<keyword evidence="4 9" id="KW-0963">Cytoplasm</keyword>
<feature type="site" description="Could be important to modulate the pK values of the two catalytic cysteine residues" evidence="9">
    <location>
        <position position="176"/>
    </location>
</feature>
<evidence type="ECO:0000256" key="2">
    <source>
        <dbReference type="ARBA" id="ARBA00010219"/>
    </source>
</evidence>
<feature type="active site" description="Proton donor" evidence="9">
    <location>
        <position position="90"/>
    </location>
</feature>
<evidence type="ECO:0000256" key="4">
    <source>
        <dbReference type="ARBA" id="ARBA00022490"/>
    </source>
</evidence>
<feature type="binding site" evidence="9">
    <location>
        <position position="207"/>
    </location>
    <ligand>
        <name>substrate</name>
    </ligand>
</feature>
<comment type="caution">
    <text evidence="12">The sequence shown here is derived from an EMBL/GenBank/DDBJ whole genome shotgun (WGS) entry which is preliminary data.</text>
</comment>
<dbReference type="GO" id="GO:0005829">
    <property type="term" value="C:cytosol"/>
    <property type="evidence" value="ECO:0007669"/>
    <property type="project" value="TreeGrafter"/>
</dbReference>